<dbReference type="Gene3D" id="3.90.550.10">
    <property type="entry name" value="Spore Coat Polysaccharide Biosynthesis Protein SpsA, Chain A"/>
    <property type="match status" value="2"/>
</dbReference>
<dbReference type="CDD" id="cd00761">
    <property type="entry name" value="Glyco_tranf_GTA_type"/>
    <property type="match status" value="2"/>
</dbReference>
<dbReference type="EMBL" id="JAINZW010000001">
    <property type="protein sequence ID" value="MBZ4038396.1"/>
    <property type="molecule type" value="Genomic_DNA"/>
</dbReference>
<dbReference type="PANTHER" id="PTHR22916:SF3">
    <property type="entry name" value="UDP-GLCNAC:BETAGAL BETA-1,3-N-ACETYLGLUCOSAMINYLTRANSFERASE-LIKE PROTEIN 1"/>
    <property type="match status" value="1"/>
</dbReference>
<keyword evidence="4" id="KW-1185">Reference proteome</keyword>
<reference evidence="3 4" key="1">
    <citation type="submission" date="2021-09" db="EMBL/GenBank/DDBJ databases">
        <title>Lysobacter sp. 13A isolated from the river sediment.</title>
        <authorList>
            <person name="Liu H."/>
            <person name="Li S."/>
            <person name="Mao S."/>
        </authorList>
    </citation>
    <scope>NUCLEOTIDE SEQUENCE [LARGE SCALE GENOMIC DNA]</scope>
    <source>
        <strain evidence="3 4">13A</strain>
    </source>
</reference>
<protein>
    <submittedName>
        <fullName evidence="3">Glycosyltransferase</fullName>
        <ecNumber evidence="3">2.4.-.-</ecNumber>
    </submittedName>
</protein>
<dbReference type="GO" id="GO:0016757">
    <property type="term" value="F:glycosyltransferase activity"/>
    <property type="evidence" value="ECO:0007669"/>
    <property type="project" value="UniProtKB-KW"/>
</dbReference>
<sequence length="1721" mass="190540">MGPLERAKAMRAVSAGPAQSESRAPEESTGLGFQRLPRRKGRYADSLRTYLKIAAQLPDDRVLDRLVLRTSSRRAIDLLALRATHGRMRLSEVLEHVSVRGTTLKTIAQVSGGIVDPVHLVRLARALALQAHEEADADQALSIMHWVYTQAGAEAFHSDHARLYQNLSFAAGEYATAKDLARSLKLTRVDRRMALADLHNPYGSVPSADEPTWRMHFSEVFEKSGVAAPVHLHDGALAPFDRLAAAPVSAVDQGPLVTVIVTTWCPDQGLVTAVRSLLQQSWRPLEILIVDDASPVEFTPLLEEVCAQDPRIRLIRMPVNGGTYLARNAGLREARGDFVTGQDSDDWSHPRRIELQVRKLLKNAHLVSTTSHAVRCDPTLVFNAPGMMAVRENASSLMFRRTPVLERLGGYDDTRKGGDTEFMLRMARAFGERSHRVLGQYLALIRTSRASLSSSEFRPGWRHPSRSAYRRAYEFWHSRCWGEPELLRLQGSGARAFPIPARFQIASQSTEDAFVATHDVVFGDDLRGVGNLSHLRALLDEVNVAVSRGFRVGLLHLRSLRDMSIEPIDRYWEPLSRLIHDGVVAEVLATDSDHVGRLVIRRPEVVMFLGPGRMQLRAKTIRVIAEEPVVNSDGRVWYDPAACQRNLKDAFGVAAMWRASAIARPGVAAVLGEGCLYARDHEPTVHAVSWRAPARLLEGRRPVIGRILQGLPGELPERVEDLLAAYPPDGKLPVRFLGSEEQLAAILRGRELPRSWSFYDPATTDPELFLAGCDFYVHYNSEPSAAPDALHALRAMASGCVVLMPPGQAQHLEGSVVAADIDDVVHVIARFARDSGAFIDQVVRGRRYLSARMDWLEAAATAPKRRANPSVQPSSAFQLPARGTAVLIDHARRALRGADGHSLSKDTERLDATILRTGSENGRELLAWLASRGELSLSEIKRHAEAFRSGARKHAARSALGGLDPAFAIRLARILVLQSLRPDDRLNGLSIFEAVVDTHGAAVVPRKWGRLLFDTAVGLGRFGLAAAWLKSLDFHSQDRLLAAIDLQHPDVLGADEPQWLGAFNELFVRWGLEGMGLLPPAVNRTRFDRIVFDSVEPSVRTSEALVSVVVTAWRPNEALISSLRSIVAQSWTNVEIIVVDDASPPGYMSIFDQCRQLDPRIRIIHQAVNQGTYVARNAAMDVASGDFITFQDSDDYSHPRRIELQALKLLDDASLMATRSSAVRIDSRAVLAQPGSASIQGNASSLMIRRRPVLERVGFFDSVRKAADTEYALRIAAAFDVPTLELEPKQPLALVRVESNSLSRAEFRPGWRHPARSAYREAYELWHQEIRAGSASAFLGSEVGARRFPAPSRFSVDRTISPEPFDVVFCGDWRQFGGPQKSMFEEIQALHDEGKRIAVCQMEAFRFMGKEKLPLCEPVRRLIHEGVVTQLNTSDDVAVSLVILRYPPILQFSEAGRCKWRITRAVLVANQAPSEMDGSDVRYNVTDCIANARQLLGIDPVWAPQGPHVRAALEPLLPSSLLDPSDMPGILRLEDWQCTRARITGSRPVIGRYSRDHALKFPERAEDLLAAYPETDDIDVRIMGGLKTCPAILDGHIPANWALSAYGSQDVKDFLDGLDFFVYFDNENIVEAFGRSILEAIASGCLVILPDKFKAVFGVGATYCEPGEVAALVRSLHADPEEYERRRQQAMDHVRSHFSHESYVSRVQALLGAGHQSEQVQ</sequence>
<comment type="caution">
    <text evidence="3">The sequence shown here is derived from an EMBL/GenBank/DDBJ whole genome shotgun (WGS) entry which is preliminary data.</text>
</comment>
<organism evidence="3 4">
    <name type="scientific">Novilysobacter selenitireducens</name>
    <dbReference type="NCBI Taxonomy" id="2872639"/>
    <lineage>
        <taxon>Bacteria</taxon>
        <taxon>Pseudomonadati</taxon>
        <taxon>Pseudomonadota</taxon>
        <taxon>Gammaproteobacteria</taxon>
        <taxon>Lysobacterales</taxon>
        <taxon>Lysobacteraceae</taxon>
        <taxon>Novilysobacter</taxon>
    </lineage>
</organism>
<evidence type="ECO:0000259" key="2">
    <source>
        <dbReference type="Pfam" id="PF00535"/>
    </source>
</evidence>
<dbReference type="Proteomes" id="UP001430954">
    <property type="component" value="Unassembled WGS sequence"/>
</dbReference>
<gene>
    <name evidence="3" type="ORF">K6753_02445</name>
</gene>
<keyword evidence="3" id="KW-0328">Glycosyltransferase</keyword>
<feature type="domain" description="Glycosyltransferase 2-like" evidence="2">
    <location>
        <begin position="1107"/>
        <end position="1213"/>
    </location>
</feature>
<accession>A0ABS7T3F2</accession>
<feature type="region of interest" description="Disordered" evidence="1">
    <location>
        <begin position="1"/>
        <end position="35"/>
    </location>
</feature>
<dbReference type="InterPro" id="IPR001173">
    <property type="entry name" value="Glyco_trans_2-like"/>
</dbReference>
<dbReference type="EC" id="2.4.-.-" evidence="3"/>
<evidence type="ECO:0000256" key="1">
    <source>
        <dbReference type="SAM" id="MobiDB-lite"/>
    </source>
</evidence>
<dbReference type="SUPFAM" id="SSF53448">
    <property type="entry name" value="Nucleotide-diphospho-sugar transferases"/>
    <property type="match status" value="2"/>
</dbReference>
<dbReference type="PANTHER" id="PTHR22916">
    <property type="entry name" value="GLYCOSYLTRANSFERASE"/>
    <property type="match status" value="1"/>
</dbReference>
<dbReference type="InterPro" id="IPR029044">
    <property type="entry name" value="Nucleotide-diphossugar_trans"/>
</dbReference>
<dbReference type="Gene3D" id="3.40.50.2000">
    <property type="entry name" value="Glycogen Phosphorylase B"/>
    <property type="match status" value="1"/>
</dbReference>
<dbReference type="SUPFAM" id="SSF53756">
    <property type="entry name" value="UDP-Glycosyltransferase/glycogen phosphorylase"/>
    <property type="match status" value="1"/>
</dbReference>
<evidence type="ECO:0000313" key="3">
    <source>
        <dbReference type="EMBL" id="MBZ4038396.1"/>
    </source>
</evidence>
<evidence type="ECO:0000313" key="4">
    <source>
        <dbReference type="Proteomes" id="UP001430954"/>
    </source>
</evidence>
<dbReference type="RefSeq" id="WP_223674583.1">
    <property type="nucleotide sequence ID" value="NZ_JAINZW010000001.1"/>
</dbReference>
<keyword evidence="3" id="KW-0808">Transferase</keyword>
<feature type="domain" description="Glycosyltransferase 2-like" evidence="2">
    <location>
        <begin position="259"/>
        <end position="378"/>
    </location>
</feature>
<dbReference type="Pfam" id="PF00535">
    <property type="entry name" value="Glycos_transf_2"/>
    <property type="match status" value="2"/>
</dbReference>
<proteinExistence type="predicted"/>
<name>A0ABS7T3F2_9GAMM</name>